<name>A0A4C1Z8Y6_EUMVA</name>
<keyword evidence="2" id="KW-0732">Signal</keyword>
<feature type="region of interest" description="Disordered" evidence="1">
    <location>
        <begin position="180"/>
        <end position="213"/>
    </location>
</feature>
<evidence type="ECO:0000256" key="2">
    <source>
        <dbReference type="SAM" id="SignalP"/>
    </source>
</evidence>
<gene>
    <name evidence="3" type="ORF">EVAR_70128_1</name>
</gene>
<feature type="region of interest" description="Disordered" evidence="1">
    <location>
        <begin position="228"/>
        <end position="270"/>
    </location>
</feature>
<reference evidence="3 4" key="1">
    <citation type="journal article" date="2019" name="Commun. Biol.">
        <title>The bagworm genome reveals a unique fibroin gene that provides high tensile strength.</title>
        <authorList>
            <person name="Kono N."/>
            <person name="Nakamura H."/>
            <person name="Ohtoshi R."/>
            <person name="Tomita M."/>
            <person name="Numata K."/>
            <person name="Arakawa K."/>
        </authorList>
    </citation>
    <scope>NUCLEOTIDE SEQUENCE [LARGE SCALE GENOMIC DNA]</scope>
</reference>
<protein>
    <submittedName>
        <fullName evidence="3">Uncharacterized protein</fullName>
    </submittedName>
</protein>
<feature type="region of interest" description="Disordered" evidence="1">
    <location>
        <begin position="127"/>
        <end position="157"/>
    </location>
</feature>
<dbReference type="EMBL" id="BGZK01001603">
    <property type="protein sequence ID" value="GBP83075.1"/>
    <property type="molecule type" value="Genomic_DNA"/>
</dbReference>
<evidence type="ECO:0000256" key="1">
    <source>
        <dbReference type="SAM" id="MobiDB-lite"/>
    </source>
</evidence>
<proteinExistence type="predicted"/>
<feature type="region of interest" description="Disordered" evidence="1">
    <location>
        <begin position="346"/>
        <end position="368"/>
    </location>
</feature>
<feature type="compositionally biased region" description="Acidic residues" evidence="1">
    <location>
        <begin position="195"/>
        <end position="207"/>
    </location>
</feature>
<sequence>MLLAYLLICQLTTSVIGNPFHKYPFVFLLDIGNEELEKTNTEQIRISAPGGSLALRYPAAGAGDTISHVRVSGIDFGTDLKANIVDGGPGSKYVVLAFSGNAGVPYDAVLTVQTLSDDMADNEQIPESVDGNVAQNDLSNDTPSSDVADNGDEEYDDNVSKEILSDQSSNIKNAEIVQQQSASNDFNYSENQVLDNDDYNDEEQNEDADGRKDIHNLYRQIYERYNQNKVRDYNPKGEVSQASVEDSYSSNSQSKDVSGEPKAEPYSVNNGFVNEDFTGEDQIGVVDNNLYDKYKALKPHLYNNVRVYPQEAVHDAEIANSRNDFNTGEDPVEIDQMFNDEEIHNDADKFKDTNNNYFDSDDSSAVAY</sequence>
<comment type="caution">
    <text evidence="3">The sequence shown here is derived from an EMBL/GenBank/DDBJ whole genome shotgun (WGS) entry which is preliminary data.</text>
</comment>
<feature type="compositionally biased region" description="Polar residues" evidence="1">
    <location>
        <begin position="133"/>
        <end position="147"/>
    </location>
</feature>
<organism evidence="3 4">
    <name type="scientific">Eumeta variegata</name>
    <name type="common">Bagworm moth</name>
    <name type="synonym">Eumeta japonica</name>
    <dbReference type="NCBI Taxonomy" id="151549"/>
    <lineage>
        <taxon>Eukaryota</taxon>
        <taxon>Metazoa</taxon>
        <taxon>Ecdysozoa</taxon>
        <taxon>Arthropoda</taxon>
        <taxon>Hexapoda</taxon>
        <taxon>Insecta</taxon>
        <taxon>Pterygota</taxon>
        <taxon>Neoptera</taxon>
        <taxon>Endopterygota</taxon>
        <taxon>Lepidoptera</taxon>
        <taxon>Glossata</taxon>
        <taxon>Ditrysia</taxon>
        <taxon>Tineoidea</taxon>
        <taxon>Psychidae</taxon>
        <taxon>Oiketicinae</taxon>
        <taxon>Eumeta</taxon>
    </lineage>
</organism>
<feature type="chain" id="PRO_5020033434" evidence="2">
    <location>
        <begin position="18"/>
        <end position="368"/>
    </location>
</feature>
<dbReference type="AlphaFoldDB" id="A0A4C1Z8Y6"/>
<feature type="compositionally biased region" description="Polar residues" evidence="1">
    <location>
        <begin position="240"/>
        <end position="256"/>
    </location>
</feature>
<accession>A0A4C1Z8Y6</accession>
<feature type="compositionally biased region" description="Polar residues" evidence="1">
    <location>
        <begin position="180"/>
        <end position="194"/>
    </location>
</feature>
<keyword evidence="4" id="KW-1185">Reference proteome</keyword>
<evidence type="ECO:0000313" key="4">
    <source>
        <dbReference type="Proteomes" id="UP000299102"/>
    </source>
</evidence>
<feature type="signal peptide" evidence="2">
    <location>
        <begin position="1"/>
        <end position="17"/>
    </location>
</feature>
<dbReference type="Proteomes" id="UP000299102">
    <property type="component" value="Unassembled WGS sequence"/>
</dbReference>
<dbReference type="OrthoDB" id="8192965at2759"/>
<evidence type="ECO:0000313" key="3">
    <source>
        <dbReference type="EMBL" id="GBP83075.1"/>
    </source>
</evidence>